<evidence type="ECO:0000313" key="5">
    <source>
        <dbReference type="Proteomes" id="UP000007801"/>
    </source>
</evidence>
<dbReference type="Proteomes" id="UP000007801">
    <property type="component" value="Unassembled WGS sequence"/>
</dbReference>
<feature type="domain" description="AB hydrolase-1" evidence="3">
    <location>
        <begin position="36"/>
        <end position="290"/>
    </location>
</feature>
<keyword evidence="2" id="KW-0378">Hydrolase</keyword>
<dbReference type="KEGG" id="dan:6507559"/>
<dbReference type="Pfam" id="PF00561">
    <property type="entry name" value="Abhydrolase_1"/>
    <property type="match status" value="1"/>
</dbReference>
<dbReference type="GeneID" id="6507559"/>
<dbReference type="InterPro" id="IPR000073">
    <property type="entry name" value="AB_hydrolase_1"/>
</dbReference>
<gene>
    <name evidence="4" type="primary">Dana\GF24931</name>
    <name evidence="4" type="synonym">dana_GLEANR_9614</name>
    <name evidence="4" type="ORF">GF24931</name>
</gene>
<dbReference type="eggNOG" id="KOG1454">
    <property type="taxonomic scope" value="Eukaryota"/>
</dbReference>
<proteinExistence type="inferred from homology"/>
<keyword evidence="5" id="KW-1185">Reference proteome</keyword>
<dbReference type="InParanoid" id="B3M760"/>
<protein>
    <recommendedName>
        <fullName evidence="3">AB hydrolase-1 domain-containing protein</fullName>
    </recommendedName>
</protein>
<dbReference type="PANTHER" id="PTHR43798:SF14">
    <property type="entry name" value="SERINE HYDROLASE-LIKE PROTEIN DDB_G0286239"/>
    <property type="match status" value="1"/>
</dbReference>
<dbReference type="GO" id="GO:0016020">
    <property type="term" value="C:membrane"/>
    <property type="evidence" value="ECO:0007669"/>
    <property type="project" value="TreeGrafter"/>
</dbReference>
<evidence type="ECO:0000259" key="3">
    <source>
        <dbReference type="Pfam" id="PF00561"/>
    </source>
</evidence>
<dbReference type="InterPro" id="IPR050266">
    <property type="entry name" value="AB_hydrolase_sf"/>
</dbReference>
<dbReference type="PANTHER" id="PTHR43798">
    <property type="entry name" value="MONOACYLGLYCEROL LIPASE"/>
    <property type="match status" value="1"/>
</dbReference>
<organism evidence="4 5">
    <name type="scientific">Drosophila ananassae</name>
    <name type="common">Fruit fly</name>
    <dbReference type="NCBI Taxonomy" id="7217"/>
    <lineage>
        <taxon>Eukaryota</taxon>
        <taxon>Metazoa</taxon>
        <taxon>Ecdysozoa</taxon>
        <taxon>Arthropoda</taxon>
        <taxon>Hexapoda</taxon>
        <taxon>Insecta</taxon>
        <taxon>Pterygota</taxon>
        <taxon>Neoptera</taxon>
        <taxon>Endopterygota</taxon>
        <taxon>Diptera</taxon>
        <taxon>Brachycera</taxon>
        <taxon>Muscomorpha</taxon>
        <taxon>Ephydroidea</taxon>
        <taxon>Drosophilidae</taxon>
        <taxon>Drosophila</taxon>
        <taxon>Sophophora</taxon>
    </lineage>
</organism>
<accession>B3M760</accession>
<dbReference type="OrthoDB" id="190201at2759"/>
<evidence type="ECO:0000256" key="1">
    <source>
        <dbReference type="ARBA" id="ARBA00008645"/>
    </source>
</evidence>
<evidence type="ECO:0000313" key="4">
    <source>
        <dbReference type="EMBL" id="EDV38721.2"/>
    </source>
</evidence>
<dbReference type="HOGENOM" id="CLU_020336_8_2_1"/>
<dbReference type="Gene3D" id="3.40.50.1820">
    <property type="entry name" value="alpha/beta hydrolase"/>
    <property type="match status" value="1"/>
</dbReference>
<reference evidence="4 5" key="1">
    <citation type="journal article" date="2007" name="Nature">
        <title>Evolution of genes and genomes on the Drosophila phylogeny.</title>
        <authorList>
            <consortium name="Drosophila 12 Genomes Consortium"/>
            <person name="Clark A.G."/>
            <person name="Eisen M.B."/>
            <person name="Smith D.R."/>
            <person name="Bergman C.M."/>
            <person name="Oliver B."/>
            <person name="Markow T.A."/>
            <person name="Kaufman T.C."/>
            <person name="Kellis M."/>
            <person name="Gelbart W."/>
            <person name="Iyer V.N."/>
            <person name="Pollard D.A."/>
            <person name="Sackton T.B."/>
            <person name="Larracuente A.M."/>
            <person name="Singh N.D."/>
            <person name="Abad J.P."/>
            <person name="Abt D.N."/>
            <person name="Adryan B."/>
            <person name="Aguade M."/>
            <person name="Akashi H."/>
            <person name="Anderson W.W."/>
            <person name="Aquadro C.F."/>
            <person name="Ardell D.H."/>
            <person name="Arguello R."/>
            <person name="Artieri C.G."/>
            <person name="Barbash D.A."/>
            <person name="Barker D."/>
            <person name="Barsanti P."/>
            <person name="Batterham P."/>
            <person name="Batzoglou S."/>
            <person name="Begun D."/>
            <person name="Bhutkar A."/>
            <person name="Blanco E."/>
            <person name="Bosak S.A."/>
            <person name="Bradley R.K."/>
            <person name="Brand A.D."/>
            <person name="Brent M.R."/>
            <person name="Brooks A.N."/>
            <person name="Brown R.H."/>
            <person name="Butlin R.K."/>
            <person name="Caggese C."/>
            <person name="Calvi B.R."/>
            <person name="Bernardo de Carvalho A."/>
            <person name="Caspi A."/>
            <person name="Castrezana S."/>
            <person name="Celniker S.E."/>
            <person name="Chang J.L."/>
            <person name="Chapple C."/>
            <person name="Chatterji S."/>
            <person name="Chinwalla A."/>
            <person name="Civetta A."/>
            <person name="Clifton S.W."/>
            <person name="Comeron J.M."/>
            <person name="Costello J.C."/>
            <person name="Coyne J.A."/>
            <person name="Daub J."/>
            <person name="David R.G."/>
            <person name="Delcher A.L."/>
            <person name="Delehaunty K."/>
            <person name="Do C.B."/>
            <person name="Ebling H."/>
            <person name="Edwards K."/>
            <person name="Eickbush T."/>
            <person name="Evans J.D."/>
            <person name="Filipski A."/>
            <person name="Findeiss S."/>
            <person name="Freyhult E."/>
            <person name="Fulton L."/>
            <person name="Fulton R."/>
            <person name="Garcia A.C."/>
            <person name="Gardiner A."/>
            <person name="Garfield D.A."/>
            <person name="Garvin B.E."/>
            <person name="Gibson G."/>
            <person name="Gilbert D."/>
            <person name="Gnerre S."/>
            <person name="Godfrey J."/>
            <person name="Good R."/>
            <person name="Gotea V."/>
            <person name="Gravely B."/>
            <person name="Greenberg A.J."/>
            <person name="Griffiths-Jones S."/>
            <person name="Gross S."/>
            <person name="Guigo R."/>
            <person name="Gustafson E.A."/>
            <person name="Haerty W."/>
            <person name="Hahn M.W."/>
            <person name="Halligan D.L."/>
            <person name="Halpern A.L."/>
            <person name="Halter G.M."/>
            <person name="Han M.V."/>
            <person name="Heger A."/>
            <person name="Hillier L."/>
            <person name="Hinrichs A.S."/>
            <person name="Holmes I."/>
            <person name="Hoskins R.A."/>
            <person name="Hubisz M.J."/>
            <person name="Hultmark D."/>
            <person name="Huntley M.A."/>
            <person name="Jaffe D.B."/>
            <person name="Jagadeeshan S."/>
            <person name="Jeck W.R."/>
            <person name="Johnson J."/>
            <person name="Jones C.D."/>
            <person name="Jordan W.C."/>
            <person name="Karpen G.H."/>
            <person name="Kataoka E."/>
            <person name="Keightley P.D."/>
            <person name="Kheradpour P."/>
            <person name="Kirkness E.F."/>
            <person name="Koerich L.B."/>
            <person name="Kristiansen K."/>
            <person name="Kudrna D."/>
            <person name="Kulathinal R.J."/>
            <person name="Kumar S."/>
            <person name="Kwok R."/>
            <person name="Lander E."/>
            <person name="Langley C.H."/>
            <person name="Lapoint R."/>
            <person name="Lazzaro B.P."/>
            <person name="Lee S.J."/>
            <person name="Levesque L."/>
            <person name="Li R."/>
            <person name="Lin C.F."/>
            <person name="Lin M.F."/>
            <person name="Lindblad-Toh K."/>
            <person name="Llopart A."/>
            <person name="Long M."/>
            <person name="Low L."/>
            <person name="Lozovsky E."/>
            <person name="Lu J."/>
            <person name="Luo M."/>
            <person name="Machado C.A."/>
            <person name="Makalowski W."/>
            <person name="Marzo M."/>
            <person name="Matsuda M."/>
            <person name="Matzkin L."/>
            <person name="McAllister B."/>
            <person name="McBride C.S."/>
            <person name="McKernan B."/>
            <person name="McKernan K."/>
            <person name="Mendez-Lago M."/>
            <person name="Minx P."/>
            <person name="Mollenhauer M.U."/>
            <person name="Montooth K."/>
            <person name="Mount S.M."/>
            <person name="Mu X."/>
            <person name="Myers E."/>
            <person name="Negre B."/>
            <person name="Newfeld S."/>
            <person name="Nielsen R."/>
            <person name="Noor M.A."/>
            <person name="O'Grady P."/>
            <person name="Pachter L."/>
            <person name="Papaceit M."/>
            <person name="Parisi M.J."/>
            <person name="Parisi M."/>
            <person name="Parts L."/>
            <person name="Pedersen J.S."/>
            <person name="Pesole G."/>
            <person name="Phillippy A.M."/>
            <person name="Ponting C.P."/>
            <person name="Pop M."/>
            <person name="Porcelli D."/>
            <person name="Powell J.R."/>
            <person name="Prohaska S."/>
            <person name="Pruitt K."/>
            <person name="Puig M."/>
            <person name="Quesneville H."/>
            <person name="Ram K.R."/>
            <person name="Rand D."/>
            <person name="Rasmussen M.D."/>
            <person name="Reed L.K."/>
            <person name="Reenan R."/>
            <person name="Reily A."/>
            <person name="Remington K.A."/>
            <person name="Rieger T.T."/>
            <person name="Ritchie M.G."/>
            <person name="Robin C."/>
            <person name="Rogers Y.H."/>
            <person name="Rohde C."/>
            <person name="Rozas J."/>
            <person name="Rubenfield M.J."/>
            <person name="Ruiz A."/>
            <person name="Russo S."/>
            <person name="Salzberg S.L."/>
            <person name="Sanchez-Gracia A."/>
            <person name="Saranga D.J."/>
            <person name="Sato H."/>
            <person name="Schaeffer S.W."/>
            <person name="Schatz M.C."/>
            <person name="Schlenke T."/>
            <person name="Schwartz R."/>
            <person name="Segarra C."/>
            <person name="Singh R.S."/>
            <person name="Sirot L."/>
            <person name="Sirota M."/>
            <person name="Sisneros N.B."/>
            <person name="Smith C.D."/>
            <person name="Smith T.F."/>
            <person name="Spieth J."/>
            <person name="Stage D.E."/>
            <person name="Stark A."/>
            <person name="Stephan W."/>
            <person name="Strausberg R.L."/>
            <person name="Strempel S."/>
            <person name="Sturgill D."/>
            <person name="Sutton G."/>
            <person name="Sutton G.G."/>
            <person name="Tao W."/>
            <person name="Teichmann S."/>
            <person name="Tobari Y.N."/>
            <person name="Tomimura Y."/>
            <person name="Tsolas J.M."/>
            <person name="Valente V.L."/>
            <person name="Venter E."/>
            <person name="Venter J.C."/>
            <person name="Vicario S."/>
            <person name="Vieira F.G."/>
            <person name="Vilella A.J."/>
            <person name="Villasante A."/>
            <person name="Walenz B."/>
            <person name="Wang J."/>
            <person name="Wasserman M."/>
            <person name="Watts T."/>
            <person name="Wilson D."/>
            <person name="Wilson R.K."/>
            <person name="Wing R.A."/>
            <person name="Wolfner M.F."/>
            <person name="Wong A."/>
            <person name="Wong G.K."/>
            <person name="Wu C.I."/>
            <person name="Wu G."/>
            <person name="Yamamoto D."/>
            <person name="Yang H.P."/>
            <person name="Yang S.P."/>
            <person name="Yorke J.A."/>
            <person name="Yoshida K."/>
            <person name="Zdobnov E."/>
            <person name="Zhang P."/>
            <person name="Zhang Y."/>
            <person name="Zimin A.V."/>
            <person name="Baldwin J."/>
            <person name="Abdouelleil A."/>
            <person name="Abdulkadir J."/>
            <person name="Abebe A."/>
            <person name="Abera B."/>
            <person name="Abreu J."/>
            <person name="Acer S.C."/>
            <person name="Aftuck L."/>
            <person name="Alexander A."/>
            <person name="An P."/>
            <person name="Anderson E."/>
            <person name="Anderson S."/>
            <person name="Arachi H."/>
            <person name="Azer M."/>
            <person name="Bachantsang P."/>
            <person name="Barry A."/>
            <person name="Bayul T."/>
            <person name="Berlin A."/>
            <person name="Bessette D."/>
            <person name="Bloom T."/>
            <person name="Blye J."/>
            <person name="Boguslavskiy L."/>
            <person name="Bonnet C."/>
            <person name="Boukhgalter B."/>
            <person name="Bourzgui I."/>
            <person name="Brown A."/>
            <person name="Cahill P."/>
            <person name="Channer S."/>
            <person name="Cheshatsang Y."/>
            <person name="Chuda L."/>
            <person name="Citroen M."/>
            <person name="Collymore A."/>
            <person name="Cooke P."/>
            <person name="Costello M."/>
            <person name="D'Aco K."/>
            <person name="Daza R."/>
            <person name="De Haan G."/>
            <person name="DeGray S."/>
            <person name="DeMaso C."/>
            <person name="Dhargay N."/>
            <person name="Dooley K."/>
            <person name="Dooley E."/>
            <person name="Doricent M."/>
            <person name="Dorje P."/>
            <person name="Dorjee K."/>
            <person name="Dupes A."/>
            <person name="Elong R."/>
            <person name="Falk J."/>
            <person name="Farina A."/>
            <person name="Faro S."/>
            <person name="Ferguson D."/>
            <person name="Fisher S."/>
            <person name="Foley C.D."/>
            <person name="Franke A."/>
            <person name="Friedrich D."/>
            <person name="Gadbois L."/>
            <person name="Gearin G."/>
            <person name="Gearin C.R."/>
            <person name="Giannoukos G."/>
            <person name="Goode T."/>
            <person name="Graham J."/>
            <person name="Grandbois E."/>
            <person name="Grewal S."/>
            <person name="Gyaltsen K."/>
            <person name="Hafez N."/>
            <person name="Hagos B."/>
            <person name="Hall J."/>
            <person name="Henson C."/>
            <person name="Hollinger A."/>
            <person name="Honan T."/>
            <person name="Huard M.D."/>
            <person name="Hughes L."/>
            <person name="Hurhula B."/>
            <person name="Husby M.E."/>
            <person name="Kamat A."/>
            <person name="Kanga B."/>
            <person name="Kashin S."/>
            <person name="Khazanovich D."/>
            <person name="Kisner P."/>
            <person name="Lance K."/>
            <person name="Lara M."/>
            <person name="Lee W."/>
            <person name="Lennon N."/>
            <person name="Letendre F."/>
            <person name="LeVine R."/>
            <person name="Lipovsky A."/>
            <person name="Liu X."/>
            <person name="Liu J."/>
            <person name="Liu S."/>
            <person name="Lokyitsang T."/>
            <person name="Lokyitsang Y."/>
            <person name="Lubonja R."/>
            <person name="Lui A."/>
            <person name="MacDonald P."/>
            <person name="Magnisalis V."/>
            <person name="Maru K."/>
            <person name="Matthews C."/>
            <person name="McCusker W."/>
            <person name="McDonough S."/>
            <person name="Mehta T."/>
            <person name="Meldrim J."/>
            <person name="Meneus L."/>
            <person name="Mihai O."/>
            <person name="Mihalev A."/>
            <person name="Mihova T."/>
            <person name="Mittelman R."/>
            <person name="Mlenga V."/>
            <person name="Montmayeur A."/>
            <person name="Mulrain L."/>
            <person name="Navidi A."/>
            <person name="Naylor J."/>
            <person name="Negash T."/>
            <person name="Nguyen T."/>
            <person name="Nguyen N."/>
            <person name="Nicol R."/>
            <person name="Norbu C."/>
            <person name="Norbu N."/>
            <person name="Novod N."/>
            <person name="O'Neill B."/>
            <person name="Osman S."/>
            <person name="Markiewicz E."/>
            <person name="Oyono O.L."/>
            <person name="Patti C."/>
            <person name="Phunkhang P."/>
            <person name="Pierre F."/>
            <person name="Priest M."/>
            <person name="Raghuraman S."/>
            <person name="Rege F."/>
            <person name="Reyes R."/>
            <person name="Rise C."/>
            <person name="Rogov P."/>
            <person name="Ross K."/>
            <person name="Ryan E."/>
            <person name="Settipalli S."/>
            <person name="Shea T."/>
            <person name="Sherpa N."/>
            <person name="Shi L."/>
            <person name="Shih D."/>
            <person name="Sparrow T."/>
            <person name="Spaulding J."/>
            <person name="Stalker J."/>
            <person name="Stange-Thomann N."/>
            <person name="Stavropoulos S."/>
            <person name="Stone C."/>
            <person name="Strader C."/>
            <person name="Tesfaye S."/>
            <person name="Thomson T."/>
            <person name="Thoulutsang Y."/>
            <person name="Thoulutsang D."/>
            <person name="Topham K."/>
            <person name="Topping I."/>
            <person name="Tsamla T."/>
            <person name="Vassiliev H."/>
            <person name="Vo A."/>
            <person name="Wangchuk T."/>
            <person name="Wangdi T."/>
            <person name="Weiand M."/>
            <person name="Wilkinson J."/>
            <person name="Wilson A."/>
            <person name="Yadav S."/>
            <person name="Young G."/>
            <person name="Yu Q."/>
            <person name="Zembek L."/>
            <person name="Zhong D."/>
            <person name="Zimmer A."/>
            <person name="Zwirko Z."/>
            <person name="Jaffe D.B."/>
            <person name="Alvarez P."/>
            <person name="Brockman W."/>
            <person name="Butler J."/>
            <person name="Chin C."/>
            <person name="Gnerre S."/>
            <person name="Grabherr M."/>
            <person name="Kleber M."/>
            <person name="Mauceli E."/>
            <person name="MacCallum I."/>
        </authorList>
    </citation>
    <scope>NUCLEOTIDE SEQUENCE [LARGE SCALE GENOMIC DNA]</scope>
    <source>
        <strain evidence="5">Tucson 14024-0371.13</strain>
    </source>
</reference>
<dbReference type="GO" id="GO:0016787">
    <property type="term" value="F:hydrolase activity"/>
    <property type="evidence" value="ECO:0007669"/>
    <property type="project" value="UniProtKB-KW"/>
</dbReference>
<sequence>MENLASNCTLNYIDVTIPAPWGCVSGCWYGNRAERPILAIHGWMDNLGTFDRLIPLISDSVGVLCVDLPGHGRSSRLPSGICYSVYDYVYIIPLIMKEFGWSTVSLMGHSLGGVMSFMYASMAPDTVDLIISLDVLLPRRVTNPSKITQDIEKCLAEEGRQVDSAQEPPSFTLNQLRVALDKGSNHSVPLKLADHMLHRQVAKSQIYPDKLFFSRDGRVKFYHIFDIEPGLAAEMAKRIRGKPYLIIKGGLSPFVGHNCDEAMTILSQDNPNFQFYEVKGASHHVHLQKPEECAQYIAPFIRTHRSGPNKIGLDKKLTKNKL</sequence>
<dbReference type="STRING" id="7217.B3M760"/>
<name>B3M760_DROAN</name>
<dbReference type="AlphaFoldDB" id="B3M760"/>
<dbReference type="EMBL" id="CH902618">
    <property type="protein sequence ID" value="EDV38721.2"/>
    <property type="molecule type" value="Genomic_DNA"/>
</dbReference>
<dbReference type="InterPro" id="IPR029058">
    <property type="entry name" value="AB_hydrolase_fold"/>
</dbReference>
<dbReference type="SUPFAM" id="SSF53474">
    <property type="entry name" value="alpha/beta-Hydrolases"/>
    <property type="match status" value="1"/>
</dbReference>
<comment type="similarity">
    <text evidence="1">Belongs to the AB hydrolase superfamily.</text>
</comment>
<evidence type="ECO:0000256" key="2">
    <source>
        <dbReference type="ARBA" id="ARBA00022801"/>
    </source>
</evidence>